<proteinExistence type="predicted"/>
<evidence type="ECO:0000256" key="1">
    <source>
        <dbReference type="SAM" id="Phobius"/>
    </source>
</evidence>
<gene>
    <name evidence="2" type="ORF">THIOM_004580</name>
</gene>
<protein>
    <submittedName>
        <fullName evidence="2">Membrane protein</fullName>
    </submittedName>
</protein>
<feature type="transmembrane region" description="Helical" evidence="1">
    <location>
        <begin position="261"/>
        <end position="280"/>
    </location>
</feature>
<reference evidence="2 3" key="1">
    <citation type="submission" date="2016-05" db="EMBL/GenBank/DDBJ databases">
        <title>Single-cell genome of chain-forming Candidatus Thiomargarita nelsonii and comparison to other large sulfur-oxidizing bacteria.</title>
        <authorList>
            <person name="Winkel M."/>
            <person name="Salman V."/>
            <person name="Woyke T."/>
            <person name="Schulz-Vogt H."/>
            <person name="Richter M."/>
            <person name="Flood B."/>
            <person name="Bailey J."/>
            <person name="Amann R."/>
            <person name="Mussmann M."/>
        </authorList>
    </citation>
    <scope>NUCLEOTIDE SEQUENCE [LARGE SCALE GENOMIC DNA]</scope>
    <source>
        <strain evidence="2 3">THI036</strain>
    </source>
</reference>
<dbReference type="EMBL" id="LUTY01002673">
    <property type="protein sequence ID" value="OAD19767.1"/>
    <property type="molecule type" value="Genomic_DNA"/>
</dbReference>
<sequence>MIMINKLLIIFLWSVLLFISIALLLIAALGQIDIGTSYYNYPVREWEAFDPVLVERTPSLESLYDVALEQIDSSADMLSPKDVMRILYDTVKKRFTHGDKAKHTLFSNWLLYLLGKIHPAFAHLLDPDLMLRYGHSVLCDQSSYVLLHLALKADIPARHVGLGNHVVMEAWYENDWHMYDPDMEVIPVDKYGNIMGVNALARDETLNREVYNKEGGDKEYIEEIAATLPDRKNHTFVSYPPGAWFVWKAEVLYKFHIMAEYLKFIIPLMFLVISTVWLRYNQKNKGGG</sequence>
<keyword evidence="1" id="KW-1133">Transmembrane helix</keyword>
<comment type="caution">
    <text evidence="2">The sequence shown here is derived from an EMBL/GenBank/DDBJ whole genome shotgun (WGS) entry which is preliminary data.</text>
</comment>
<evidence type="ECO:0000313" key="3">
    <source>
        <dbReference type="Proteomes" id="UP000076962"/>
    </source>
</evidence>
<keyword evidence="1" id="KW-0812">Transmembrane</keyword>
<organism evidence="2 3">
    <name type="scientific">Candidatus Thiomargarita nelsonii</name>
    <dbReference type="NCBI Taxonomy" id="1003181"/>
    <lineage>
        <taxon>Bacteria</taxon>
        <taxon>Pseudomonadati</taxon>
        <taxon>Pseudomonadota</taxon>
        <taxon>Gammaproteobacteria</taxon>
        <taxon>Thiotrichales</taxon>
        <taxon>Thiotrichaceae</taxon>
        <taxon>Thiomargarita</taxon>
    </lineage>
</organism>
<dbReference type="Proteomes" id="UP000076962">
    <property type="component" value="Unassembled WGS sequence"/>
</dbReference>
<dbReference type="AlphaFoldDB" id="A0A176RVL1"/>
<keyword evidence="3" id="KW-1185">Reference proteome</keyword>
<accession>A0A176RVL1</accession>
<evidence type="ECO:0000313" key="2">
    <source>
        <dbReference type="EMBL" id="OAD19767.1"/>
    </source>
</evidence>
<keyword evidence="1" id="KW-0472">Membrane</keyword>
<name>A0A176RVL1_9GAMM</name>